<reference evidence="1" key="1">
    <citation type="submission" date="2020-10" db="EMBL/GenBank/DDBJ databases">
        <authorList>
            <person name="Castelo-Branco R."/>
            <person name="Eusebio N."/>
            <person name="Adriana R."/>
            <person name="Vieira A."/>
            <person name="Brugerolle De Fraissinette N."/>
            <person name="Rezende De Castro R."/>
            <person name="Schneider M.P."/>
            <person name="Vasconcelos V."/>
            <person name="Leao P.N."/>
        </authorList>
    </citation>
    <scope>NUCLEOTIDE SEQUENCE</scope>
    <source>
        <strain evidence="1">LEGE 04289</strain>
    </source>
</reference>
<keyword evidence="2" id="KW-1185">Reference proteome</keyword>
<protein>
    <submittedName>
        <fullName evidence="1">PIN domain-containing protein</fullName>
    </submittedName>
</protein>
<accession>A0ACC5Q2Z9</accession>
<comment type="caution">
    <text evidence="1">The sequence shown here is derived from an EMBL/GenBank/DDBJ whole genome shotgun (WGS) entry which is preliminary data.</text>
</comment>
<sequence length="179" mass="20770">MMRVYLDTSVYNRPFDDQTQAKIFLETQAVLIILQKVEDKEIELVNSPTLEYENSRNTQILQQYSMNRYLKMATFIQPKTTTVEQRAKQLEKDGIKALDALHVASSEISNCDYFITCDKRLINRAQTLATIKTVNPIDFIQEIENENPNSKQPTTTARSINDINQSFKTYSTTEIYRNL</sequence>
<dbReference type="EMBL" id="JADEWF010000032">
    <property type="protein sequence ID" value="MBE9219304.1"/>
    <property type="molecule type" value="Genomic_DNA"/>
</dbReference>
<dbReference type="Proteomes" id="UP000597867">
    <property type="component" value="Unassembled WGS sequence"/>
</dbReference>
<name>A0ACC5Q2Z9_DOLFA</name>
<evidence type="ECO:0000313" key="1">
    <source>
        <dbReference type="EMBL" id="MBE9219304.1"/>
    </source>
</evidence>
<proteinExistence type="predicted"/>
<gene>
    <name evidence="1" type="ORF">IQ222_10965</name>
</gene>
<evidence type="ECO:0000313" key="2">
    <source>
        <dbReference type="Proteomes" id="UP000597867"/>
    </source>
</evidence>
<organism evidence="1 2">
    <name type="scientific">Dolichospermum flos-aquae LEGE 04289</name>
    <dbReference type="NCBI Taxonomy" id="1828708"/>
    <lineage>
        <taxon>Bacteria</taxon>
        <taxon>Bacillati</taxon>
        <taxon>Cyanobacteriota</taxon>
        <taxon>Cyanophyceae</taxon>
        <taxon>Nostocales</taxon>
        <taxon>Aphanizomenonaceae</taxon>
        <taxon>Dolichospermum</taxon>
    </lineage>
</organism>